<dbReference type="EMBL" id="CAJOBJ010326768">
    <property type="protein sequence ID" value="CAF5176400.1"/>
    <property type="molecule type" value="Genomic_DNA"/>
</dbReference>
<comment type="caution">
    <text evidence="1">The sequence shown here is derived from an EMBL/GenBank/DDBJ whole genome shotgun (WGS) entry which is preliminary data.</text>
</comment>
<sequence>TQLKVDDKPLRLTLKLPINSILITCRLTRVTS</sequence>
<dbReference type="AlphaFoldDB" id="A0A8S3H601"/>
<gene>
    <name evidence="1" type="ORF">GIL414_LOCUS67824</name>
</gene>
<protein>
    <submittedName>
        <fullName evidence="1">Uncharacterized protein</fullName>
    </submittedName>
</protein>
<name>A0A8S3H601_9BILA</name>
<feature type="non-terminal residue" evidence="1">
    <location>
        <position position="1"/>
    </location>
</feature>
<proteinExistence type="predicted"/>
<accession>A0A8S3H601</accession>
<organism evidence="1 2">
    <name type="scientific">Rotaria magnacalcarata</name>
    <dbReference type="NCBI Taxonomy" id="392030"/>
    <lineage>
        <taxon>Eukaryota</taxon>
        <taxon>Metazoa</taxon>
        <taxon>Spiralia</taxon>
        <taxon>Gnathifera</taxon>
        <taxon>Rotifera</taxon>
        <taxon>Eurotatoria</taxon>
        <taxon>Bdelloidea</taxon>
        <taxon>Philodinida</taxon>
        <taxon>Philodinidae</taxon>
        <taxon>Rotaria</taxon>
    </lineage>
</organism>
<evidence type="ECO:0000313" key="1">
    <source>
        <dbReference type="EMBL" id="CAF5176400.1"/>
    </source>
</evidence>
<evidence type="ECO:0000313" key="2">
    <source>
        <dbReference type="Proteomes" id="UP000681720"/>
    </source>
</evidence>
<reference evidence="1" key="1">
    <citation type="submission" date="2021-02" db="EMBL/GenBank/DDBJ databases">
        <authorList>
            <person name="Nowell W R."/>
        </authorList>
    </citation>
    <scope>NUCLEOTIDE SEQUENCE</scope>
</reference>
<dbReference type="Proteomes" id="UP000681720">
    <property type="component" value="Unassembled WGS sequence"/>
</dbReference>